<keyword evidence="1" id="KW-1133">Transmembrane helix</keyword>
<name>A0A6M4ISV2_9BACT</name>
<accession>A0A6M4ISV2</accession>
<keyword evidence="1" id="KW-0812">Transmembrane</keyword>
<organism evidence="2 3">
    <name type="scientific">Gemmatimonas groenlandica</name>
    <dbReference type="NCBI Taxonomy" id="2732249"/>
    <lineage>
        <taxon>Bacteria</taxon>
        <taxon>Pseudomonadati</taxon>
        <taxon>Gemmatimonadota</taxon>
        <taxon>Gemmatimonadia</taxon>
        <taxon>Gemmatimonadales</taxon>
        <taxon>Gemmatimonadaceae</taxon>
        <taxon>Gemmatimonas</taxon>
    </lineage>
</organism>
<dbReference type="Proteomes" id="UP000500938">
    <property type="component" value="Chromosome"/>
</dbReference>
<keyword evidence="1" id="KW-0472">Membrane</keyword>
<dbReference type="RefSeq" id="WP_171227175.1">
    <property type="nucleotide sequence ID" value="NZ_CP053085.1"/>
</dbReference>
<dbReference type="KEGG" id="ggr:HKW67_20540"/>
<keyword evidence="3" id="KW-1185">Reference proteome</keyword>
<feature type="transmembrane region" description="Helical" evidence="1">
    <location>
        <begin position="129"/>
        <end position="150"/>
    </location>
</feature>
<feature type="transmembrane region" description="Helical" evidence="1">
    <location>
        <begin position="51"/>
        <end position="73"/>
    </location>
</feature>
<gene>
    <name evidence="2" type="ORF">HKW67_20540</name>
</gene>
<protein>
    <submittedName>
        <fullName evidence="2">Uncharacterized protein</fullName>
    </submittedName>
</protein>
<evidence type="ECO:0000313" key="2">
    <source>
        <dbReference type="EMBL" id="QJR37740.1"/>
    </source>
</evidence>
<feature type="transmembrane region" description="Helical" evidence="1">
    <location>
        <begin position="85"/>
        <end position="106"/>
    </location>
</feature>
<proteinExistence type="predicted"/>
<reference evidence="2 3" key="1">
    <citation type="submission" date="2020-05" db="EMBL/GenBank/DDBJ databases">
        <title>Complete genome sequence of Gemmatimonas greenlandica TET16.</title>
        <authorList>
            <person name="Zeng Y."/>
        </authorList>
    </citation>
    <scope>NUCLEOTIDE SEQUENCE [LARGE SCALE GENOMIC DNA]</scope>
    <source>
        <strain evidence="2 3">TET16</strain>
    </source>
</reference>
<dbReference type="AlphaFoldDB" id="A0A6M4ISV2"/>
<sequence length="164" mass="18412">MSRFFPKDVIHWGEERLHPLRAFAIRTVEPAGITGVVLRLWRAALLASTNWMLFVGGLVGGVLFLCGMLTWHLGNFPVKRWPPRVALFLVIEVFAEMGTSSLLIAFSRERVGSRVATWPDWWPMAGQTLVERTIVLAVFALVLGGTVQLVRRAMEPREASTREA</sequence>
<evidence type="ECO:0000256" key="1">
    <source>
        <dbReference type="SAM" id="Phobius"/>
    </source>
</evidence>
<evidence type="ECO:0000313" key="3">
    <source>
        <dbReference type="Proteomes" id="UP000500938"/>
    </source>
</evidence>
<dbReference type="EMBL" id="CP053085">
    <property type="protein sequence ID" value="QJR37740.1"/>
    <property type="molecule type" value="Genomic_DNA"/>
</dbReference>